<dbReference type="PANTHER" id="PTHR31100">
    <property type="entry name" value="AT-HOOK MOTIF NUCLEAR-LOCALIZED PROTEIN 15"/>
    <property type="match status" value="1"/>
</dbReference>
<dbReference type="GO" id="GO:0003680">
    <property type="term" value="F:minor groove of adenine-thymine-rich DNA binding"/>
    <property type="evidence" value="ECO:0007669"/>
    <property type="project" value="InterPro"/>
</dbReference>
<dbReference type="InterPro" id="IPR014476">
    <property type="entry name" value="AHL15-29"/>
</dbReference>
<dbReference type="AlphaFoldDB" id="A0A8T0JLE5"/>
<reference evidence="2 3" key="1">
    <citation type="submission" date="2020-05" db="EMBL/GenBank/DDBJ databases">
        <title>Vigna angularis (adzuki bean) Var. LongXiaoDou No. 4 denovo assembly.</title>
        <authorList>
            <person name="Xiang H."/>
        </authorList>
    </citation>
    <scope>NUCLEOTIDE SEQUENCE [LARGE SCALE GENOMIC DNA]</scope>
    <source>
        <tissue evidence="2">Leaf</tissue>
    </source>
</reference>
<dbReference type="EMBL" id="JABFOF010000010">
    <property type="protein sequence ID" value="KAG2376738.1"/>
    <property type="molecule type" value="Genomic_DNA"/>
</dbReference>
<dbReference type="Proteomes" id="UP000743370">
    <property type="component" value="Unassembled WGS sequence"/>
</dbReference>
<proteinExistence type="predicted"/>
<gene>
    <name evidence="2" type="ORF">HKW66_Vig0243680</name>
</gene>
<feature type="compositionally biased region" description="Basic and acidic residues" evidence="1">
    <location>
        <begin position="72"/>
        <end position="81"/>
    </location>
</feature>
<accession>A0A8T0JLE5</accession>
<evidence type="ECO:0000256" key="1">
    <source>
        <dbReference type="SAM" id="MobiDB-lite"/>
    </source>
</evidence>
<dbReference type="GO" id="GO:0005634">
    <property type="term" value="C:nucleus"/>
    <property type="evidence" value="ECO:0007669"/>
    <property type="project" value="TreeGrafter"/>
</dbReference>
<dbReference type="PANTHER" id="PTHR31100:SF62">
    <property type="entry name" value="AT-HOOK MOTIF NUCLEAR-LOCALIZED PROTEIN 23"/>
    <property type="match status" value="1"/>
</dbReference>
<organism evidence="2 3">
    <name type="scientific">Phaseolus angularis</name>
    <name type="common">Azuki bean</name>
    <name type="synonym">Vigna angularis</name>
    <dbReference type="NCBI Taxonomy" id="3914"/>
    <lineage>
        <taxon>Eukaryota</taxon>
        <taxon>Viridiplantae</taxon>
        <taxon>Streptophyta</taxon>
        <taxon>Embryophyta</taxon>
        <taxon>Tracheophyta</taxon>
        <taxon>Spermatophyta</taxon>
        <taxon>Magnoliopsida</taxon>
        <taxon>eudicotyledons</taxon>
        <taxon>Gunneridae</taxon>
        <taxon>Pentapetalae</taxon>
        <taxon>rosids</taxon>
        <taxon>fabids</taxon>
        <taxon>Fabales</taxon>
        <taxon>Fabaceae</taxon>
        <taxon>Papilionoideae</taxon>
        <taxon>50 kb inversion clade</taxon>
        <taxon>NPAAA clade</taxon>
        <taxon>indigoferoid/millettioid clade</taxon>
        <taxon>Phaseoleae</taxon>
        <taxon>Vigna</taxon>
    </lineage>
</organism>
<evidence type="ECO:0000313" key="2">
    <source>
        <dbReference type="EMBL" id="KAG2376738.1"/>
    </source>
</evidence>
<feature type="region of interest" description="Disordered" evidence="1">
    <location>
        <begin position="64"/>
        <end position="126"/>
    </location>
</feature>
<protein>
    <submittedName>
        <fullName evidence="2">AT-hook motif nuclear-localized protein</fullName>
    </submittedName>
</protein>
<sequence>MNPRGRLPGSKNKPKPPVMITRESANTLHAHILDEVGSRCDVFDSVASYAWRRQREICILSGNDTVTNRGKLKGDGEHGGLEDLQEGGQLEVDGEGVKQVEEGGQSEDDGEGGKQVKEGSQLEDGYDFELKKVDDDNDSEFELEHVHDDNDSECESLS</sequence>
<evidence type="ECO:0000313" key="3">
    <source>
        <dbReference type="Proteomes" id="UP000743370"/>
    </source>
</evidence>
<comment type="caution">
    <text evidence="2">The sequence shown here is derived from an EMBL/GenBank/DDBJ whole genome shotgun (WGS) entry which is preliminary data.</text>
</comment>
<name>A0A8T0JLE5_PHAAN</name>
<dbReference type="GO" id="GO:0003700">
    <property type="term" value="F:DNA-binding transcription factor activity"/>
    <property type="evidence" value="ECO:0007669"/>
    <property type="project" value="TreeGrafter"/>
</dbReference>